<dbReference type="STRING" id="1108595.BKX93_14400"/>
<reference evidence="2 3" key="1">
    <citation type="submission" date="2016-10" db="EMBL/GenBank/DDBJ databases">
        <title>Chromobacterium muskegensis sp. nov., an insecticidal bacterium isolated from Sphagnum bogs.</title>
        <authorList>
            <person name="Sparks M.E."/>
            <person name="Blackburn M.B."/>
            <person name="Gundersen-Rindal D.E."/>
            <person name="Mitchell A."/>
            <person name="Farrar R."/>
            <person name="Kuhar D."/>
        </authorList>
    </citation>
    <scope>NUCLEOTIDE SEQUENCE [LARGE SCALE GENOMIC DNA]</scope>
    <source>
        <strain evidence="2 3">21-1</strain>
    </source>
</reference>
<dbReference type="Gene3D" id="3.40.190.10">
    <property type="entry name" value="Periplasmic binding protein-like II"/>
    <property type="match status" value="2"/>
</dbReference>
<dbReference type="SUPFAM" id="SSF53850">
    <property type="entry name" value="Periplasmic binding protein-like II"/>
    <property type="match status" value="1"/>
</dbReference>
<dbReference type="RefSeq" id="WP_046156039.1">
    <property type="nucleotide sequence ID" value="NZ_CP017707.1"/>
</dbReference>
<dbReference type="GeneID" id="68842395"/>
<dbReference type="Proteomes" id="UP000178776">
    <property type="component" value="Chromosome"/>
</dbReference>
<proteinExistence type="predicted"/>
<dbReference type="AlphaFoldDB" id="A0A1D9LIF9"/>
<accession>A0A1D9LIF9</accession>
<evidence type="ECO:0000313" key="3">
    <source>
        <dbReference type="Proteomes" id="UP000178776"/>
    </source>
</evidence>
<dbReference type="PANTHER" id="PTHR35936">
    <property type="entry name" value="MEMBRANE-BOUND LYTIC MUREIN TRANSGLYCOSYLASE F"/>
    <property type="match status" value="1"/>
</dbReference>
<dbReference type="Pfam" id="PF00497">
    <property type="entry name" value="SBP_bac_3"/>
    <property type="match status" value="1"/>
</dbReference>
<dbReference type="InterPro" id="IPR001638">
    <property type="entry name" value="Solute-binding_3/MltF_N"/>
</dbReference>
<dbReference type="PANTHER" id="PTHR35936:SF6">
    <property type="entry name" value="AMINO ACID ABC TRANSPORTER SUBSTRATE-BINDING PAAT FAMILY PROTEIN"/>
    <property type="match status" value="1"/>
</dbReference>
<dbReference type="KEGG" id="cvc:BKX93_14400"/>
<gene>
    <name evidence="2" type="ORF">BKX93_14400</name>
</gene>
<evidence type="ECO:0000256" key="1">
    <source>
        <dbReference type="ARBA" id="ARBA00022729"/>
    </source>
</evidence>
<name>A0A1D9LIF9_9NEIS</name>
<evidence type="ECO:0000313" key="2">
    <source>
        <dbReference type="EMBL" id="AOZ51065.1"/>
    </source>
</evidence>
<keyword evidence="1" id="KW-0732">Signal</keyword>
<dbReference type="EMBL" id="CP017707">
    <property type="protein sequence ID" value="AOZ51065.1"/>
    <property type="molecule type" value="Genomic_DNA"/>
</dbReference>
<sequence>MASLHKKWLLPLCLFSLIAQAEPTPLRIGVSDTDAAPIAVLAEDGSTLSGGLARDLGALLADEMGMKPQFTLLARRRVEPSIESGKVDIICNANPDWYGNSARLSWSHEIYPLVERVLSLKSQPPLRQLDDLAGKRIGTIHGYHYPSLEYLWSGNRSERVTEARFDLLPKSLDKRLSDVAIVTELTYVWWARGHAQEAASFKIHPLVVSSQPTMCALSQRSPVKLDQLNRAIDRLHKSGRLKTLMSHYLWQE</sequence>
<organism evidence="2 3">
    <name type="scientific">Chromobacterium vaccinii</name>
    <dbReference type="NCBI Taxonomy" id="1108595"/>
    <lineage>
        <taxon>Bacteria</taxon>
        <taxon>Pseudomonadati</taxon>
        <taxon>Pseudomonadota</taxon>
        <taxon>Betaproteobacteria</taxon>
        <taxon>Neisseriales</taxon>
        <taxon>Chromobacteriaceae</taxon>
        <taxon>Chromobacterium</taxon>
    </lineage>
</organism>
<protein>
    <submittedName>
        <fullName evidence="2">ABC transporter substrate-binding protein</fullName>
    </submittedName>
</protein>